<dbReference type="PROSITE" id="PS50222">
    <property type="entry name" value="EF_HAND_2"/>
    <property type="match status" value="1"/>
</dbReference>
<keyword evidence="2" id="KW-0472">Membrane</keyword>
<name>A0AB34GM98_ESCRO</name>
<feature type="domain" description="EF-hand" evidence="3">
    <location>
        <begin position="670"/>
        <end position="705"/>
    </location>
</feature>
<comment type="caution">
    <text evidence="4">The sequence shown here is derived from an EMBL/GenBank/DDBJ whole genome shotgun (WGS) entry which is preliminary data.</text>
</comment>
<evidence type="ECO:0000313" key="5">
    <source>
        <dbReference type="Proteomes" id="UP001159641"/>
    </source>
</evidence>
<feature type="compositionally biased region" description="Basic residues" evidence="1">
    <location>
        <begin position="255"/>
        <end position="267"/>
    </location>
</feature>
<feature type="region of interest" description="Disordered" evidence="1">
    <location>
        <begin position="215"/>
        <end position="238"/>
    </location>
</feature>
<feature type="compositionally biased region" description="Polar residues" evidence="1">
    <location>
        <begin position="474"/>
        <end position="489"/>
    </location>
</feature>
<evidence type="ECO:0000256" key="2">
    <source>
        <dbReference type="SAM" id="Phobius"/>
    </source>
</evidence>
<organism evidence="4 5">
    <name type="scientific">Eschrichtius robustus</name>
    <name type="common">California gray whale</name>
    <name type="synonym">Eschrichtius gibbosus</name>
    <dbReference type="NCBI Taxonomy" id="9764"/>
    <lineage>
        <taxon>Eukaryota</taxon>
        <taxon>Metazoa</taxon>
        <taxon>Chordata</taxon>
        <taxon>Craniata</taxon>
        <taxon>Vertebrata</taxon>
        <taxon>Euteleostomi</taxon>
        <taxon>Mammalia</taxon>
        <taxon>Eutheria</taxon>
        <taxon>Laurasiatheria</taxon>
        <taxon>Artiodactyla</taxon>
        <taxon>Whippomorpha</taxon>
        <taxon>Cetacea</taxon>
        <taxon>Mysticeti</taxon>
        <taxon>Eschrichtiidae</taxon>
        <taxon>Eschrichtius</taxon>
    </lineage>
</organism>
<keyword evidence="2" id="KW-1133">Transmembrane helix</keyword>
<evidence type="ECO:0000259" key="3">
    <source>
        <dbReference type="PROSITE" id="PS50222"/>
    </source>
</evidence>
<dbReference type="EMBL" id="JAIQCJ010002214">
    <property type="protein sequence ID" value="KAJ8779580.1"/>
    <property type="molecule type" value="Genomic_DNA"/>
</dbReference>
<protein>
    <recommendedName>
        <fullName evidence="3">EF-hand domain-containing protein</fullName>
    </recommendedName>
</protein>
<dbReference type="PANTHER" id="PTHR15717:SF2">
    <property type="entry name" value="EF-HAND CALCIUM-BINDING DOMAIN-CONTAINING PROTEIN 14"/>
    <property type="match status" value="1"/>
</dbReference>
<accession>A0AB34GM98</accession>
<feature type="region of interest" description="Disordered" evidence="1">
    <location>
        <begin position="616"/>
        <end position="649"/>
    </location>
</feature>
<feature type="transmembrane region" description="Helical" evidence="2">
    <location>
        <begin position="313"/>
        <end position="334"/>
    </location>
</feature>
<dbReference type="InterPro" id="IPR042352">
    <property type="entry name" value="EFCAB14"/>
</dbReference>
<feature type="region of interest" description="Disordered" evidence="1">
    <location>
        <begin position="574"/>
        <end position="600"/>
    </location>
</feature>
<evidence type="ECO:0000256" key="1">
    <source>
        <dbReference type="SAM" id="MobiDB-lite"/>
    </source>
</evidence>
<feature type="compositionally biased region" description="Acidic residues" evidence="1">
    <location>
        <begin position="273"/>
        <end position="287"/>
    </location>
</feature>
<feature type="compositionally biased region" description="Polar residues" evidence="1">
    <location>
        <begin position="579"/>
        <end position="591"/>
    </location>
</feature>
<keyword evidence="5" id="KW-1185">Reference proteome</keyword>
<proteinExistence type="predicted"/>
<dbReference type="Gene3D" id="1.10.238.10">
    <property type="entry name" value="EF-hand"/>
    <property type="match status" value="1"/>
</dbReference>
<feature type="region of interest" description="Disordered" evidence="1">
    <location>
        <begin position="472"/>
        <end position="494"/>
    </location>
</feature>
<dbReference type="SUPFAM" id="SSF47473">
    <property type="entry name" value="EF-hand"/>
    <property type="match status" value="1"/>
</dbReference>
<dbReference type="InterPro" id="IPR002048">
    <property type="entry name" value="EF_hand_dom"/>
</dbReference>
<reference evidence="4 5" key="1">
    <citation type="submission" date="2022-11" db="EMBL/GenBank/DDBJ databases">
        <title>Whole genome sequence of Eschrichtius robustus ER-17-0199.</title>
        <authorList>
            <person name="Bruniche-Olsen A."/>
            <person name="Black A.N."/>
            <person name="Fields C.J."/>
            <person name="Walden K."/>
            <person name="Dewoody J.A."/>
        </authorList>
    </citation>
    <scope>NUCLEOTIDE SEQUENCE [LARGE SCALE GENOMIC DNA]</scope>
    <source>
        <strain evidence="4">ER-17-0199</strain>
        <tissue evidence="4">Blubber</tissue>
    </source>
</reference>
<dbReference type="GO" id="GO:0005509">
    <property type="term" value="F:calcium ion binding"/>
    <property type="evidence" value="ECO:0007669"/>
    <property type="project" value="InterPro"/>
</dbReference>
<gene>
    <name evidence="4" type="ORF">J1605_012464</name>
</gene>
<evidence type="ECO:0000313" key="4">
    <source>
        <dbReference type="EMBL" id="KAJ8779580.1"/>
    </source>
</evidence>
<dbReference type="InterPro" id="IPR011992">
    <property type="entry name" value="EF-hand-dom_pair"/>
</dbReference>
<dbReference type="PANTHER" id="PTHR15717">
    <property type="entry name" value="PROTEIN KIAA0494"/>
    <property type="match status" value="1"/>
</dbReference>
<sequence length="731" mass="79043">MGRAILGQSPLLPVSSYDHRKAEQLDALPGPSLLLKKQNSPLSGELQIPEPPGGGASSTGRWDLPSLEPASFNTPPPHRPSRDVTRRAANGSAPYWQAAPAVAAKGEVNWGWSDGPGLEPAAAAAAAAATSESGTGAAAAGAGAGVAAGVEAARVSCRESPVPEHLKLWVGALQFPLAPISSPQRIWSVPLLGGTDQRGSGPGFLTLEGGSKASRELGVGYEPGSSGVGAPLTPHKKMKKRKELNALIGLAGDSRRKKPKKGSGHRLLRTEPPDSDSESSSEEEEEFGVAGNRSRFVKGDYLRCCKICYPLCAFVILAACVVACVGLVWMQVALKEDLDALKEKFRTMESNQKSSFQEIPKLNEELLSKQKQLEKIESGELGLNKVWINITEMNKQISLLTSAVNHLKANVKSAADLISLPATVEGLQKSVASIGNTLNSVHLAVEAIQKTVDEHKKTMELLQSDMNQHALKETSGSNQIIPSPSATSELDSKTHSENLKQDILYLHNFLEEVNSALVGYQRENDLKLEGMNETVSNLTQRVNLIERDLVAMSKVEKRANLSFSMMNDRAATLKRESLHQVTNRTESVKSQSIKKEDSSDSQVYKLREKLQLISALTSKPESSRPPETADEEQVQSFTSKPSALPKFPRSLGGQIEKAAQLRPVSLPGISSIEDLQDLFRKTGQDVDGKLTYQEIWDSLHSAVPEPERLREFDSDGDGRYSFVELRVALGV</sequence>
<feature type="region of interest" description="Disordered" evidence="1">
    <location>
        <begin position="28"/>
        <end position="89"/>
    </location>
</feature>
<dbReference type="AlphaFoldDB" id="A0AB34GM98"/>
<dbReference type="Proteomes" id="UP001159641">
    <property type="component" value="Unassembled WGS sequence"/>
</dbReference>
<feature type="region of interest" description="Disordered" evidence="1">
    <location>
        <begin position="254"/>
        <end position="289"/>
    </location>
</feature>
<keyword evidence="2" id="KW-0812">Transmembrane</keyword>